<sequence>MAWLTKPSGRQALERRSEPYLSDGLKQKVEERYAHRYPTRRAMALPVLHAIQHEHNWLPYQAIEEAAEFLEIQPSELLDTATFYEEFFTQPRGKHTVWVCQSVSCEVMGEAAITESIADALNIDPGETTDDDQVTLLKVECIGACGAAPVALVDEELHENLTPASAAELARGLAKKGD</sequence>
<dbReference type="EMBL" id="AP012338">
    <property type="protein sequence ID" value="BAM03824.1"/>
    <property type="molecule type" value="Genomic_DNA"/>
</dbReference>
<accession>I0IEY6</accession>
<feature type="binding site" evidence="7">
    <location>
        <position position="141"/>
    </location>
    <ligand>
        <name>[2Fe-2S] cluster</name>
        <dbReference type="ChEBI" id="CHEBI:190135"/>
    </ligand>
</feature>
<dbReference type="GO" id="GO:0046872">
    <property type="term" value="F:metal ion binding"/>
    <property type="evidence" value="ECO:0007669"/>
    <property type="project" value="UniProtKB-KW"/>
</dbReference>
<dbReference type="CDD" id="cd03064">
    <property type="entry name" value="TRX_Fd_NuoE"/>
    <property type="match status" value="1"/>
</dbReference>
<dbReference type="PANTHER" id="PTHR10371:SF3">
    <property type="entry name" value="NADH DEHYDROGENASE [UBIQUINONE] FLAVOPROTEIN 2, MITOCHONDRIAL"/>
    <property type="match status" value="1"/>
</dbReference>
<evidence type="ECO:0000256" key="7">
    <source>
        <dbReference type="PIRSR" id="PIRSR000216-1"/>
    </source>
</evidence>
<evidence type="ECO:0000256" key="3">
    <source>
        <dbReference type="ARBA" id="ARBA00022723"/>
    </source>
</evidence>
<evidence type="ECO:0000256" key="5">
    <source>
        <dbReference type="ARBA" id="ARBA00023014"/>
    </source>
</evidence>
<dbReference type="AlphaFoldDB" id="I0IEY6"/>
<evidence type="ECO:0000256" key="4">
    <source>
        <dbReference type="ARBA" id="ARBA00023004"/>
    </source>
</evidence>
<comment type="cofactor">
    <cofactor evidence="7">
        <name>[2Fe-2S] cluster</name>
        <dbReference type="ChEBI" id="CHEBI:190135"/>
    </cofactor>
    <text evidence="7">Binds 1 [2Fe-2S] cluster.</text>
</comment>
<evidence type="ECO:0000313" key="8">
    <source>
        <dbReference type="EMBL" id="BAM03824.1"/>
    </source>
</evidence>
<feature type="binding site" evidence="7">
    <location>
        <position position="100"/>
    </location>
    <ligand>
        <name>[2Fe-2S] cluster</name>
        <dbReference type="ChEBI" id="CHEBI:190135"/>
    </ligand>
</feature>
<dbReference type="InterPro" id="IPR041921">
    <property type="entry name" value="NuoE_N"/>
</dbReference>
<name>I0IEY6_PHYMF</name>
<dbReference type="Gene3D" id="3.40.30.10">
    <property type="entry name" value="Glutaredoxin"/>
    <property type="match status" value="1"/>
</dbReference>
<evidence type="ECO:0000256" key="2">
    <source>
        <dbReference type="ARBA" id="ARBA00022714"/>
    </source>
</evidence>
<dbReference type="KEGG" id="phm:PSMK_16650"/>
<dbReference type="eggNOG" id="COG1905">
    <property type="taxonomic scope" value="Bacteria"/>
</dbReference>
<dbReference type="STRING" id="1142394.PSMK_16650"/>
<feature type="binding site" evidence="7">
    <location>
        <position position="145"/>
    </location>
    <ligand>
        <name>[2Fe-2S] cluster</name>
        <dbReference type="ChEBI" id="CHEBI:190135"/>
    </ligand>
</feature>
<dbReference type="InterPro" id="IPR042128">
    <property type="entry name" value="NuoE_dom"/>
</dbReference>
<dbReference type="GO" id="GO:0003954">
    <property type="term" value="F:NADH dehydrogenase activity"/>
    <property type="evidence" value="ECO:0007669"/>
    <property type="project" value="TreeGrafter"/>
</dbReference>
<proteinExistence type="inferred from homology"/>
<keyword evidence="5 7" id="KW-0411">Iron-sulfur</keyword>
<protein>
    <submittedName>
        <fullName evidence="8">NADH-quinone oxidoreductase subunit E</fullName>
        <ecNumber evidence="8">1.6.5.11</ecNumber>
    </submittedName>
</protein>
<dbReference type="PIRSF" id="PIRSF000216">
    <property type="entry name" value="NADH_DH_24kDa"/>
    <property type="match status" value="1"/>
</dbReference>
<gene>
    <name evidence="8" type="primary">nuoE</name>
    <name evidence="8" type="ordered locus">PSMK_16650</name>
</gene>
<keyword evidence="4 7" id="KW-0408">Iron</keyword>
<dbReference type="Proteomes" id="UP000007881">
    <property type="component" value="Chromosome"/>
</dbReference>
<dbReference type="NCBIfam" id="NF005722">
    <property type="entry name" value="PRK07539.1-2"/>
    <property type="match status" value="1"/>
</dbReference>
<evidence type="ECO:0000256" key="6">
    <source>
        <dbReference type="ARBA" id="ARBA00034078"/>
    </source>
</evidence>
<dbReference type="Pfam" id="PF01257">
    <property type="entry name" value="2Fe-2S_thioredx"/>
    <property type="match status" value="1"/>
</dbReference>
<dbReference type="HOGENOM" id="CLU_054362_2_0_0"/>
<comment type="similarity">
    <text evidence="1">Belongs to the complex I 24 kDa subunit family.</text>
</comment>
<keyword evidence="2 7" id="KW-0001">2Fe-2S</keyword>
<reference evidence="8 9" key="1">
    <citation type="submission" date="2012-02" db="EMBL/GenBank/DDBJ databases">
        <title>Complete genome sequence of Phycisphaera mikurensis NBRC 102666.</title>
        <authorList>
            <person name="Ankai A."/>
            <person name="Hosoyama A."/>
            <person name="Terui Y."/>
            <person name="Sekine M."/>
            <person name="Fukai R."/>
            <person name="Kato Y."/>
            <person name="Nakamura S."/>
            <person name="Yamada-Narita S."/>
            <person name="Kawakoshi A."/>
            <person name="Fukunaga Y."/>
            <person name="Yamazaki S."/>
            <person name="Fujita N."/>
        </authorList>
    </citation>
    <scope>NUCLEOTIDE SEQUENCE [LARGE SCALE GENOMIC DNA]</scope>
    <source>
        <strain evidence="9">NBRC 102666 / KCTC 22515 / FYK2301M01</strain>
    </source>
</reference>
<keyword evidence="3 7" id="KW-0479">Metal-binding</keyword>
<evidence type="ECO:0000256" key="1">
    <source>
        <dbReference type="ARBA" id="ARBA00010643"/>
    </source>
</evidence>
<evidence type="ECO:0000313" key="9">
    <source>
        <dbReference type="Proteomes" id="UP000007881"/>
    </source>
</evidence>
<comment type="cofactor">
    <cofactor evidence="6">
        <name>[2Fe-2S] cluster</name>
        <dbReference type="ChEBI" id="CHEBI:190135"/>
    </cofactor>
</comment>
<feature type="binding site" evidence="7">
    <location>
        <position position="105"/>
    </location>
    <ligand>
        <name>[2Fe-2S] cluster</name>
        <dbReference type="ChEBI" id="CHEBI:190135"/>
    </ligand>
</feature>
<dbReference type="PANTHER" id="PTHR10371">
    <property type="entry name" value="NADH DEHYDROGENASE UBIQUINONE FLAVOPROTEIN 2, MITOCHONDRIAL"/>
    <property type="match status" value="1"/>
</dbReference>
<dbReference type="EC" id="1.6.5.11" evidence="8"/>
<dbReference type="InterPro" id="IPR002023">
    <property type="entry name" value="NuoE-like"/>
</dbReference>
<dbReference type="RefSeq" id="WP_014437042.1">
    <property type="nucleotide sequence ID" value="NC_017080.1"/>
</dbReference>
<dbReference type="OrthoDB" id="9807941at2"/>
<organism evidence="8 9">
    <name type="scientific">Phycisphaera mikurensis (strain NBRC 102666 / KCTC 22515 / FYK2301M01)</name>
    <dbReference type="NCBI Taxonomy" id="1142394"/>
    <lineage>
        <taxon>Bacteria</taxon>
        <taxon>Pseudomonadati</taxon>
        <taxon>Planctomycetota</taxon>
        <taxon>Phycisphaerae</taxon>
        <taxon>Phycisphaerales</taxon>
        <taxon>Phycisphaeraceae</taxon>
        <taxon>Phycisphaera</taxon>
    </lineage>
</organism>
<keyword evidence="9" id="KW-1185">Reference proteome</keyword>
<dbReference type="Gene3D" id="1.10.10.1590">
    <property type="entry name" value="NADH-quinone oxidoreductase subunit E"/>
    <property type="match status" value="1"/>
</dbReference>
<dbReference type="InterPro" id="IPR036249">
    <property type="entry name" value="Thioredoxin-like_sf"/>
</dbReference>
<dbReference type="SUPFAM" id="SSF52833">
    <property type="entry name" value="Thioredoxin-like"/>
    <property type="match status" value="1"/>
</dbReference>
<dbReference type="GO" id="GO:0051537">
    <property type="term" value="F:2 iron, 2 sulfur cluster binding"/>
    <property type="evidence" value="ECO:0007669"/>
    <property type="project" value="UniProtKB-KW"/>
</dbReference>
<keyword evidence="8" id="KW-0560">Oxidoreductase</keyword>